<dbReference type="RefSeq" id="WP_304561112.1">
    <property type="nucleotide sequence ID" value="NZ_JAUQSZ010000006.1"/>
</dbReference>
<comment type="caution">
    <text evidence="2">The sequence shown here is derived from an EMBL/GenBank/DDBJ whole genome shotgun (WGS) entry which is preliminary data.</text>
</comment>
<organism evidence="2 3">
    <name type="scientific">Sphingomonas immobilis</name>
    <dbReference type="NCBI Taxonomy" id="3063997"/>
    <lineage>
        <taxon>Bacteria</taxon>
        <taxon>Pseudomonadati</taxon>
        <taxon>Pseudomonadota</taxon>
        <taxon>Alphaproteobacteria</taxon>
        <taxon>Sphingomonadales</taxon>
        <taxon>Sphingomonadaceae</taxon>
        <taxon>Sphingomonas</taxon>
    </lineage>
</organism>
<accession>A0ABT8ZYJ4</accession>
<evidence type="ECO:0000256" key="1">
    <source>
        <dbReference type="SAM" id="SignalP"/>
    </source>
</evidence>
<name>A0ABT8ZYJ4_9SPHN</name>
<gene>
    <name evidence="2" type="ORF">Q5H94_09945</name>
</gene>
<reference evidence="2" key="1">
    <citation type="submission" date="2023-07" db="EMBL/GenBank/DDBJ databases">
        <authorList>
            <person name="Kim M.K."/>
        </authorList>
    </citation>
    <scope>NUCLEOTIDE SEQUENCE</scope>
    <source>
        <strain evidence="2">CA1-15</strain>
    </source>
</reference>
<dbReference type="EMBL" id="JAUQSZ010000006">
    <property type="protein sequence ID" value="MDO7842650.1"/>
    <property type="molecule type" value="Genomic_DNA"/>
</dbReference>
<sequence length="151" mass="16320">MKRLILLLAVFAATPALAADGDYVVFDRSKVATLLHQCSRDTPPVGEAGWTPLAGDIMAMEAALPTVLTEQIRHRPAFASAPHGWIRQYVGIVRGGKRLIYGNFVPKGAGGDDGRWRREPIIVCDGGEAFFGAEYDVAAKTFTHVAFNGHV</sequence>
<evidence type="ECO:0000313" key="3">
    <source>
        <dbReference type="Proteomes" id="UP001176468"/>
    </source>
</evidence>
<proteinExistence type="predicted"/>
<evidence type="ECO:0000313" key="2">
    <source>
        <dbReference type="EMBL" id="MDO7842650.1"/>
    </source>
</evidence>
<dbReference type="Proteomes" id="UP001176468">
    <property type="component" value="Unassembled WGS sequence"/>
</dbReference>
<keyword evidence="3" id="KW-1185">Reference proteome</keyword>
<feature type="chain" id="PRO_5046313509" evidence="1">
    <location>
        <begin position="19"/>
        <end position="151"/>
    </location>
</feature>
<protein>
    <submittedName>
        <fullName evidence="2">Uncharacterized protein</fullName>
    </submittedName>
</protein>
<keyword evidence="1" id="KW-0732">Signal</keyword>
<feature type="signal peptide" evidence="1">
    <location>
        <begin position="1"/>
        <end position="18"/>
    </location>
</feature>